<dbReference type="Proteomes" id="UP001420932">
    <property type="component" value="Unassembled WGS sequence"/>
</dbReference>
<protein>
    <submittedName>
        <fullName evidence="1">Uncharacterized protein</fullName>
    </submittedName>
</protein>
<gene>
    <name evidence="1" type="ORF">Syun_021952</name>
</gene>
<accession>A0AAP0IHC1</accession>
<name>A0AAP0IHC1_9MAGN</name>
<dbReference type="AlphaFoldDB" id="A0AAP0IHC1"/>
<evidence type="ECO:0000313" key="2">
    <source>
        <dbReference type="Proteomes" id="UP001420932"/>
    </source>
</evidence>
<proteinExistence type="predicted"/>
<evidence type="ECO:0000313" key="1">
    <source>
        <dbReference type="EMBL" id="KAK9115155.1"/>
    </source>
</evidence>
<comment type="caution">
    <text evidence="1">The sequence shown here is derived from an EMBL/GenBank/DDBJ whole genome shotgun (WGS) entry which is preliminary data.</text>
</comment>
<dbReference type="EMBL" id="JBBNAF010000009">
    <property type="protein sequence ID" value="KAK9115155.1"/>
    <property type="molecule type" value="Genomic_DNA"/>
</dbReference>
<reference evidence="1 2" key="1">
    <citation type="submission" date="2024-01" db="EMBL/GenBank/DDBJ databases">
        <title>Genome assemblies of Stephania.</title>
        <authorList>
            <person name="Yang L."/>
        </authorList>
    </citation>
    <scope>NUCLEOTIDE SEQUENCE [LARGE SCALE GENOMIC DNA]</scope>
    <source>
        <strain evidence="1">YNDBR</strain>
        <tissue evidence="1">Leaf</tissue>
    </source>
</reference>
<sequence>MGRSLGLLDSVIAMKTRATDGMAMLESVVQGGDGTWCAKGHEPCPASLTSLKFCISILMTCHLVEPRTPVVTVLCTSVASTVHFVKSTGNSNLEVMICILDGMEMFKGKVKELCLLLYKVV</sequence>
<organism evidence="1 2">
    <name type="scientific">Stephania yunnanensis</name>
    <dbReference type="NCBI Taxonomy" id="152371"/>
    <lineage>
        <taxon>Eukaryota</taxon>
        <taxon>Viridiplantae</taxon>
        <taxon>Streptophyta</taxon>
        <taxon>Embryophyta</taxon>
        <taxon>Tracheophyta</taxon>
        <taxon>Spermatophyta</taxon>
        <taxon>Magnoliopsida</taxon>
        <taxon>Ranunculales</taxon>
        <taxon>Menispermaceae</taxon>
        <taxon>Menispermoideae</taxon>
        <taxon>Cissampelideae</taxon>
        <taxon>Stephania</taxon>
    </lineage>
</organism>
<keyword evidence="2" id="KW-1185">Reference proteome</keyword>